<feature type="chain" id="PRO_5034135112" evidence="2">
    <location>
        <begin position="19"/>
        <end position="432"/>
    </location>
</feature>
<dbReference type="PANTHER" id="PTHR40940">
    <property type="entry name" value="PROTEIN BATD-RELATED"/>
    <property type="match status" value="1"/>
</dbReference>
<evidence type="ECO:0000313" key="3">
    <source>
        <dbReference type="EMBL" id="MBI6883457.1"/>
    </source>
</evidence>
<proteinExistence type="predicted"/>
<name>A0A8I1EDP9_PSEPU</name>
<feature type="transmembrane region" description="Helical" evidence="1">
    <location>
        <begin position="292"/>
        <end position="313"/>
    </location>
</feature>
<keyword evidence="2" id="KW-0732">Signal</keyword>
<keyword evidence="1" id="KW-0812">Transmembrane</keyword>
<feature type="signal peptide" evidence="2">
    <location>
        <begin position="1"/>
        <end position="18"/>
    </location>
</feature>
<dbReference type="EMBL" id="JAEHTE010000003">
    <property type="protein sequence ID" value="MBI6883457.1"/>
    <property type="molecule type" value="Genomic_DNA"/>
</dbReference>
<organism evidence="3 4">
    <name type="scientific">Pseudomonas putida</name>
    <name type="common">Arthrobacter siderocapsulatus</name>
    <dbReference type="NCBI Taxonomy" id="303"/>
    <lineage>
        <taxon>Bacteria</taxon>
        <taxon>Pseudomonadati</taxon>
        <taxon>Pseudomonadota</taxon>
        <taxon>Gammaproteobacteria</taxon>
        <taxon>Pseudomonadales</taxon>
        <taxon>Pseudomonadaceae</taxon>
        <taxon>Pseudomonas</taxon>
    </lineage>
</organism>
<protein>
    <submittedName>
        <fullName evidence="3">BatD family protein</fullName>
    </submittedName>
</protein>
<keyword evidence="1" id="KW-0472">Membrane</keyword>
<sequence>MSRLACLLLLCLPCLAWAAPDVRVQSRLVPPDGALVGGTVSLQVDLLVDSWFTAAPVLPQLQLSGAIITPPNGEAQHLNQKIDGKAFFGLRYTWQITPQTAGSFHIPVLSYQVQPGPGNVPVTVSGEPLSFSAKALAGAGNQPHLIASNVKLSQTIQLSHDPLRVGDSITRTLSLQAEGAQAMSIPAPAFVDVDGLKRYVQPPQVKPLGDGRGGTVGGAREDSVTYVVERAGALTLPAVQMKWWDLAGKGHDVSVDAASFNAAAAEYRSPFSIDDDLRALGQQARIKVGEHWLLITLALLAGTLSVWLCRRWFGAARGALRRWREQSRARWLGSAEYAWAGLVRQLQERPPRLDALYLWVRRISGKRTLHSFFELSTDTAEIRCLDLLQIRYSAASDNAYVPATLLKDLRHVRQRIKKNKNHQPHALKPLNP</sequence>
<evidence type="ECO:0000256" key="1">
    <source>
        <dbReference type="SAM" id="Phobius"/>
    </source>
</evidence>
<dbReference type="InterPro" id="IPR025738">
    <property type="entry name" value="BatD"/>
</dbReference>
<reference evidence="3" key="1">
    <citation type="submission" date="2020-12" db="EMBL/GenBank/DDBJ databases">
        <title>Enhanced detection system for hospital associated transmission using whole genome sequencing surveillance.</title>
        <authorList>
            <person name="Harrison L.H."/>
            <person name="Van Tyne D."/>
            <person name="Marsh J.W."/>
            <person name="Griffith M.P."/>
            <person name="Snyder D.J."/>
            <person name="Cooper V.S."/>
            <person name="Mustapha M."/>
        </authorList>
    </citation>
    <scope>NUCLEOTIDE SEQUENCE</scope>
    <source>
        <strain evidence="3">PSB00042</strain>
    </source>
</reference>
<dbReference type="Proteomes" id="UP000637061">
    <property type="component" value="Unassembled WGS sequence"/>
</dbReference>
<keyword evidence="1" id="KW-1133">Transmembrane helix</keyword>
<evidence type="ECO:0000256" key="2">
    <source>
        <dbReference type="SAM" id="SignalP"/>
    </source>
</evidence>
<comment type="caution">
    <text evidence="3">The sequence shown here is derived from an EMBL/GenBank/DDBJ whole genome shotgun (WGS) entry which is preliminary data.</text>
</comment>
<dbReference type="AlphaFoldDB" id="A0A8I1EDP9"/>
<evidence type="ECO:0000313" key="4">
    <source>
        <dbReference type="Proteomes" id="UP000637061"/>
    </source>
</evidence>
<dbReference type="PANTHER" id="PTHR40940:SF1">
    <property type="entry name" value="PROTEIN BATD"/>
    <property type="match status" value="1"/>
</dbReference>
<dbReference type="RefSeq" id="WP_198746981.1">
    <property type="nucleotide sequence ID" value="NZ_JAEHTE010000003.1"/>
</dbReference>
<accession>A0A8I1EDP9</accession>
<gene>
    <name evidence="3" type="ORF">JEU22_05990</name>
</gene>